<evidence type="ECO:0000256" key="3">
    <source>
        <dbReference type="ARBA" id="ARBA00022692"/>
    </source>
</evidence>
<keyword evidence="4 6" id="KW-1133">Transmembrane helix</keyword>
<keyword evidence="8" id="KW-1185">Reference proteome</keyword>
<evidence type="ECO:0000256" key="2">
    <source>
        <dbReference type="ARBA" id="ARBA00007802"/>
    </source>
</evidence>
<proteinExistence type="inferred from homology"/>
<feature type="transmembrane region" description="Helical" evidence="6">
    <location>
        <begin position="71"/>
        <end position="88"/>
    </location>
</feature>
<organism evidence="7 8">
    <name type="scientific">Mesorhizobium shangrilense</name>
    <dbReference type="NCBI Taxonomy" id="460060"/>
    <lineage>
        <taxon>Bacteria</taxon>
        <taxon>Pseudomonadati</taxon>
        <taxon>Pseudomonadota</taxon>
        <taxon>Alphaproteobacteria</taxon>
        <taxon>Hyphomicrobiales</taxon>
        <taxon>Phyllobacteriaceae</taxon>
        <taxon>Mesorhizobium</taxon>
    </lineage>
</organism>
<keyword evidence="5 6" id="KW-0472">Membrane</keyword>
<comment type="subcellular location">
    <subcellularLocation>
        <location evidence="1">Membrane</location>
        <topology evidence="1">Multi-pass membrane protein</topology>
    </subcellularLocation>
</comment>
<dbReference type="InterPro" id="IPR007688">
    <property type="entry name" value="Conjugal_tfr_TrbL/VirB6"/>
</dbReference>
<feature type="transmembrane region" description="Helical" evidence="6">
    <location>
        <begin position="39"/>
        <end position="59"/>
    </location>
</feature>
<sequence>MDAVSYAVNFYGDALSYFDKINVASLERAWGLFAENGNLISAILALFLILYFLWGALGLSSVTLQDMAITGFKVALAYALIMSWAIFYDNIAQFVLETPQQLGSAISSAMGGDVAGANLAQQVASMCLKIYNFTMKLFNSFESGIMPNVTGAVIVFIVFCFGLLPMLLILTGVTLFSKMITAIMLAVGPIAILCYFFHITNFVFGAWVRGIAYGMFMLLFTYIMAGLAFGFLAGMMETVNDSMATKENALAIAIAIVLYLAIISYFILQVPDFAKSFAFGAAMSGVSGGGYVPELYRGAQSRLSKGNSRGAQAAGAALAMAGGPKGALLATMAAGGAMGRGMGAGAGALGRMLTNRRRNGG</sequence>
<dbReference type="EMBL" id="JBEWSZ010000008">
    <property type="protein sequence ID" value="MET2832256.1"/>
    <property type="molecule type" value="Genomic_DNA"/>
</dbReference>
<name>A0ABV2DQ92_9HYPH</name>
<comment type="similarity">
    <text evidence="2">Belongs to the TrbL/VirB6 family.</text>
</comment>
<evidence type="ECO:0000256" key="5">
    <source>
        <dbReference type="ARBA" id="ARBA00023136"/>
    </source>
</evidence>
<comment type="caution">
    <text evidence="7">The sequence shown here is derived from an EMBL/GenBank/DDBJ whole genome shotgun (WGS) entry which is preliminary data.</text>
</comment>
<dbReference type="Pfam" id="PF04610">
    <property type="entry name" value="TrbL"/>
    <property type="match status" value="1"/>
</dbReference>
<protein>
    <submittedName>
        <fullName evidence="7">Type IV secretion system protein</fullName>
    </submittedName>
</protein>
<evidence type="ECO:0000313" key="7">
    <source>
        <dbReference type="EMBL" id="MET2832256.1"/>
    </source>
</evidence>
<reference evidence="7 8" key="1">
    <citation type="submission" date="2024-06" db="EMBL/GenBank/DDBJ databases">
        <authorList>
            <person name="Kim D.-U."/>
        </authorList>
    </citation>
    <scope>NUCLEOTIDE SEQUENCE [LARGE SCALE GENOMIC DNA]</scope>
    <source>
        <strain evidence="7 8">KACC15460</strain>
    </source>
</reference>
<evidence type="ECO:0000256" key="1">
    <source>
        <dbReference type="ARBA" id="ARBA00004141"/>
    </source>
</evidence>
<feature type="transmembrane region" description="Helical" evidence="6">
    <location>
        <begin position="210"/>
        <end position="236"/>
    </location>
</feature>
<feature type="transmembrane region" description="Helical" evidence="6">
    <location>
        <begin position="182"/>
        <end position="204"/>
    </location>
</feature>
<evidence type="ECO:0000256" key="4">
    <source>
        <dbReference type="ARBA" id="ARBA00022989"/>
    </source>
</evidence>
<evidence type="ECO:0000256" key="6">
    <source>
        <dbReference type="SAM" id="Phobius"/>
    </source>
</evidence>
<dbReference type="Proteomes" id="UP001548832">
    <property type="component" value="Unassembled WGS sequence"/>
</dbReference>
<feature type="transmembrane region" description="Helical" evidence="6">
    <location>
        <begin position="145"/>
        <end position="170"/>
    </location>
</feature>
<dbReference type="RefSeq" id="WP_354464479.1">
    <property type="nucleotide sequence ID" value="NZ_JBEWSZ010000008.1"/>
</dbReference>
<evidence type="ECO:0000313" key="8">
    <source>
        <dbReference type="Proteomes" id="UP001548832"/>
    </source>
</evidence>
<accession>A0ABV2DQ92</accession>
<gene>
    <name evidence="7" type="ORF">ABVQ20_35470</name>
</gene>
<feature type="transmembrane region" description="Helical" evidence="6">
    <location>
        <begin position="248"/>
        <end position="267"/>
    </location>
</feature>
<keyword evidence="3 6" id="KW-0812">Transmembrane</keyword>